<name>A0A261Y666_9FUNG</name>
<gene>
    <name evidence="1" type="ORF">BZG36_01132</name>
</gene>
<accession>A0A261Y666</accession>
<dbReference type="PANTHER" id="PTHR37015">
    <property type="entry name" value="REVERSE TRANSCRIPTASE DOMAIN-CONTAINING PROTEIN"/>
    <property type="match status" value="1"/>
</dbReference>
<dbReference type="PANTHER" id="PTHR37015:SF2">
    <property type="entry name" value="REVERSE TRANSCRIPTASE DOMAIN-CONTAINING PROTEIN"/>
    <property type="match status" value="1"/>
</dbReference>
<proteinExistence type="predicted"/>
<evidence type="ECO:0000313" key="1">
    <source>
        <dbReference type="EMBL" id="OZJ06095.1"/>
    </source>
</evidence>
<evidence type="ECO:0000313" key="2">
    <source>
        <dbReference type="Proteomes" id="UP000242875"/>
    </source>
</evidence>
<dbReference type="AlphaFoldDB" id="A0A261Y666"/>
<reference evidence="1 2" key="1">
    <citation type="journal article" date="2017" name="Mycologia">
        <title>Bifiguratus adelaidae, gen. et sp. nov., a new member of Mucoromycotina in endophytic and soil-dwelling habitats.</title>
        <authorList>
            <person name="Torres-Cruz T.J."/>
            <person name="Billingsley Tobias T.L."/>
            <person name="Almatruk M."/>
            <person name="Hesse C."/>
            <person name="Kuske C.R."/>
            <person name="Desiro A."/>
            <person name="Benucci G.M."/>
            <person name="Bonito G."/>
            <person name="Stajich J.E."/>
            <person name="Dunlap C."/>
            <person name="Arnold A.E."/>
            <person name="Porras-Alfaro A."/>
        </authorList>
    </citation>
    <scope>NUCLEOTIDE SEQUENCE [LARGE SCALE GENOMIC DNA]</scope>
    <source>
        <strain evidence="1 2">AZ0501</strain>
    </source>
</reference>
<dbReference type="OrthoDB" id="74545at2759"/>
<dbReference type="Proteomes" id="UP000242875">
    <property type="component" value="Unassembled WGS sequence"/>
</dbReference>
<comment type="caution">
    <text evidence="1">The sequence shown here is derived from an EMBL/GenBank/DDBJ whole genome shotgun (WGS) entry which is preliminary data.</text>
</comment>
<keyword evidence="2" id="KW-1185">Reference proteome</keyword>
<protein>
    <recommendedName>
        <fullName evidence="3">Reverse transcriptase domain-containing protein</fullName>
    </recommendedName>
</protein>
<dbReference type="EMBL" id="MVBO01000007">
    <property type="protein sequence ID" value="OZJ06095.1"/>
    <property type="molecule type" value="Genomic_DNA"/>
</dbReference>
<evidence type="ECO:0008006" key="3">
    <source>
        <dbReference type="Google" id="ProtNLM"/>
    </source>
</evidence>
<sequence>METTLNQLYYEVTTVKINELQSRKALVQDHYDQVLRDVAAAHNLHAKVRLLYEGIHGSPLVEDRLSVDRAGSFVKSIHRDPSISPALLEHWQNVLLDQVHHSMEKCRYSCLLGFILQEELSTCKSPLFEASDFLMVKNDAAGPANEREKTIQELEKRVFRAGTVDTRAFREYLNRLFDMKDPNVKSAVNDSRLGTKNFCDHLLMDTIEPKEVKLCIEALLASNLIDGPKKEALQQLKDNPQYLQDLGTLLTNRLHAIDQWRWPAGDVYVDVRRSIQGRYRAFLEEEVSTALLLQYVGVRLSVHIRYNLTLLYESNVWKLNDMANEGIEEIRRSTHKGALLSMLPSTFAAQGTAAGVYDEASDSDCFCTTKRENNAVDVKNKIIHVLSTEAQLSKAMHPAELFTVVRTDLEWFGPSIQHHAIKVLLEFLGVPDLWVNFMMRFLQVPMRFTRDAAEEPKVRKCGVPISHPLSTLCGEILLFFMETAVNQQTGLLLSRVHDDFWFWHHKQDKVIKAWQIMQEYATLVGLKFNDKKSGSAVITADAAPGVQAPFGPEGLPQNTVRWGSLVLATDGLFLIDKEEIKPRLEEMKNRLASAKTIMSWINIYNKFMAFFIRGCGKTAKVLGEQHIIKVADTLAWIQRQVFAAHDGQVLAALQSQFPLLQQESIMDMWAFWPLVAGGLGIHNPFLDINAMQDAVGPDEIIDFTDLPQGDEHEWKANEERKANAIKDGKGYSWEAAYKPESFDQYCEKREKSDSNRWYKRYKDLTSLVEPNIPKTIAKDARDQLDAALGKRNTSTATYAQRVIGYYENQLGRTLGTLQLIDLSLIPKTLVDSLRKAKIDWDDE</sequence>
<organism evidence="1 2">
    <name type="scientific">Bifiguratus adelaidae</name>
    <dbReference type="NCBI Taxonomy" id="1938954"/>
    <lineage>
        <taxon>Eukaryota</taxon>
        <taxon>Fungi</taxon>
        <taxon>Fungi incertae sedis</taxon>
        <taxon>Mucoromycota</taxon>
        <taxon>Mucoromycotina</taxon>
        <taxon>Endogonomycetes</taxon>
        <taxon>Endogonales</taxon>
        <taxon>Endogonales incertae sedis</taxon>
        <taxon>Bifiguratus</taxon>
    </lineage>
</organism>